<dbReference type="InterPro" id="IPR029045">
    <property type="entry name" value="ClpP/crotonase-like_dom_sf"/>
</dbReference>
<gene>
    <name evidence="6" type="ORF">DENIS_4667</name>
</gene>
<dbReference type="Gene3D" id="6.20.330.10">
    <property type="match status" value="1"/>
</dbReference>
<dbReference type="InterPro" id="IPR004635">
    <property type="entry name" value="Pept_S49_SppA"/>
</dbReference>
<dbReference type="OrthoDB" id="9764363at2"/>
<evidence type="ECO:0000256" key="4">
    <source>
        <dbReference type="ARBA" id="ARBA00022825"/>
    </source>
</evidence>
<accession>A0A401G350</accession>
<dbReference type="CDD" id="cd07023">
    <property type="entry name" value="S49_Sppa_N_C"/>
    <property type="match status" value="1"/>
</dbReference>
<dbReference type="InterPro" id="IPR002142">
    <property type="entry name" value="Peptidase_S49"/>
</dbReference>
<keyword evidence="2" id="KW-0645">Protease</keyword>
<comment type="similarity">
    <text evidence="1">Belongs to the peptidase S49 family.</text>
</comment>
<feature type="domain" description="Peptidase S49" evidence="5">
    <location>
        <begin position="118"/>
        <end position="268"/>
    </location>
</feature>
<protein>
    <submittedName>
        <fullName evidence="6">Signal peptide peptidase SppA</fullName>
    </submittedName>
</protein>
<dbReference type="EMBL" id="BEXT01000001">
    <property type="protein sequence ID" value="GBC63669.1"/>
    <property type="molecule type" value="Genomic_DNA"/>
</dbReference>
<dbReference type="SUPFAM" id="SSF52096">
    <property type="entry name" value="ClpP/crotonase"/>
    <property type="match status" value="1"/>
</dbReference>
<evidence type="ECO:0000256" key="1">
    <source>
        <dbReference type="ARBA" id="ARBA00008683"/>
    </source>
</evidence>
<dbReference type="GO" id="GO:0008236">
    <property type="term" value="F:serine-type peptidase activity"/>
    <property type="evidence" value="ECO:0007669"/>
    <property type="project" value="UniProtKB-KW"/>
</dbReference>
<keyword evidence="7" id="KW-1185">Reference proteome</keyword>
<evidence type="ECO:0000313" key="7">
    <source>
        <dbReference type="Proteomes" id="UP000288096"/>
    </source>
</evidence>
<proteinExistence type="inferred from homology"/>
<dbReference type="InterPro" id="IPR047272">
    <property type="entry name" value="S49_SppA_C"/>
</dbReference>
<keyword evidence="4" id="KW-0720">Serine protease</keyword>
<reference evidence="7" key="1">
    <citation type="submission" date="2017-11" db="EMBL/GenBank/DDBJ databases">
        <authorList>
            <person name="Watanabe M."/>
            <person name="Kojima H."/>
        </authorList>
    </citation>
    <scope>NUCLEOTIDE SEQUENCE [LARGE SCALE GENOMIC DNA]</scope>
    <source>
        <strain evidence="7">Tokyo 01</strain>
    </source>
</reference>
<keyword evidence="3" id="KW-0378">Hydrolase</keyword>
<dbReference type="NCBIfam" id="TIGR00706">
    <property type="entry name" value="SppA_dom"/>
    <property type="match status" value="1"/>
</dbReference>
<evidence type="ECO:0000256" key="2">
    <source>
        <dbReference type="ARBA" id="ARBA00022670"/>
    </source>
</evidence>
<evidence type="ECO:0000256" key="3">
    <source>
        <dbReference type="ARBA" id="ARBA00022801"/>
    </source>
</evidence>
<dbReference type="Proteomes" id="UP000288096">
    <property type="component" value="Unassembled WGS sequence"/>
</dbReference>
<dbReference type="AlphaFoldDB" id="A0A401G350"/>
<organism evidence="6 7">
    <name type="scientific">Desulfonema ishimotonii</name>
    <dbReference type="NCBI Taxonomy" id="45657"/>
    <lineage>
        <taxon>Bacteria</taxon>
        <taxon>Pseudomonadati</taxon>
        <taxon>Thermodesulfobacteriota</taxon>
        <taxon>Desulfobacteria</taxon>
        <taxon>Desulfobacterales</taxon>
        <taxon>Desulfococcaceae</taxon>
        <taxon>Desulfonema</taxon>
    </lineage>
</organism>
<dbReference type="PANTHER" id="PTHR42987:SF4">
    <property type="entry name" value="PROTEASE SOHB-RELATED"/>
    <property type="match status" value="1"/>
</dbReference>
<dbReference type="PROSITE" id="PS51257">
    <property type="entry name" value="PROKAR_LIPOPROTEIN"/>
    <property type="match status" value="1"/>
</dbReference>
<dbReference type="RefSeq" id="WP_124330713.1">
    <property type="nucleotide sequence ID" value="NZ_BEXT01000001.1"/>
</dbReference>
<name>A0A401G350_9BACT</name>
<evidence type="ECO:0000313" key="6">
    <source>
        <dbReference type="EMBL" id="GBC63669.1"/>
    </source>
</evidence>
<evidence type="ECO:0000259" key="5">
    <source>
        <dbReference type="Pfam" id="PF01343"/>
    </source>
</evidence>
<dbReference type="GO" id="GO:0006508">
    <property type="term" value="P:proteolysis"/>
    <property type="evidence" value="ECO:0007669"/>
    <property type="project" value="UniProtKB-KW"/>
</dbReference>
<reference evidence="7" key="2">
    <citation type="submission" date="2019-01" db="EMBL/GenBank/DDBJ databases">
        <title>Genome sequence of Desulfonema ishimotonii strain Tokyo 01.</title>
        <authorList>
            <person name="Fukui M."/>
        </authorList>
    </citation>
    <scope>NUCLEOTIDE SEQUENCE [LARGE SCALE GENOMIC DNA]</scope>
    <source>
        <strain evidence="7">Tokyo 01</strain>
    </source>
</reference>
<dbReference type="Pfam" id="PF01343">
    <property type="entry name" value="Peptidase_S49"/>
    <property type="match status" value="1"/>
</dbReference>
<comment type="caution">
    <text evidence="6">The sequence shown here is derived from an EMBL/GenBank/DDBJ whole genome shotgun (WGS) entry which is preliminary data.</text>
</comment>
<dbReference type="Gene3D" id="3.90.226.10">
    <property type="entry name" value="2-enoyl-CoA Hydratase, Chain A, domain 1"/>
    <property type="match status" value="1"/>
</dbReference>
<dbReference type="PANTHER" id="PTHR42987">
    <property type="entry name" value="PEPTIDASE S49"/>
    <property type="match status" value="1"/>
</dbReference>
<sequence length="326" mass="35012">MRNPVSIGAAVLILILALTGCAPEIRLFPDARDPLREFTLEGTGREKVLVIPVRGNITDAPRREFMRTRPGMVRQIVSHLRKAEGDKRVRAILLKIDSPGGTATASDLIYHELMVFRQRTGVPIVAALMNVATSGGYYIALPADRIFAHPTTVTGSVGVIFVRPVVTGLMEKIGIEADVHKTGPNKDMGSPFRPLTPGEDAMIQTLINTLGARFLGLVKARRNLGEAAMSEIGTARICLADTAKSLGLIDEIGYLSDALASAKSLAGLDRNARVVVYRRTEYPEDNIYNTAATTGPGPLVDVGLPAALAGLKAGFWYLWQPGAMAD</sequence>